<dbReference type="OMA" id="YTQRQMS"/>
<dbReference type="OrthoDB" id="4498167at2759"/>
<sequence length="110" mass="11904">MFPTAGVDNMASETHVESYRSLDPSAASLEDYNRSMLEYTQRQMSSFVDTDNSRRDSRSSGKSGRSLASSGSNMSRQANGPLTPISNAAPSAENKIGLFSVKRPIPQTVI</sequence>
<evidence type="ECO:0000313" key="2">
    <source>
        <dbReference type="EMBL" id="CDM29634.1"/>
    </source>
</evidence>
<organism evidence="2 3">
    <name type="scientific">Penicillium roqueforti (strain FM164)</name>
    <dbReference type="NCBI Taxonomy" id="1365484"/>
    <lineage>
        <taxon>Eukaryota</taxon>
        <taxon>Fungi</taxon>
        <taxon>Dikarya</taxon>
        <taxon>Ascomycota</taxon>
        <taxon>Pezizomycotina</taxon>
        <taxon>Eurotiomycetes</taxon>
        <taxon>Eurotiomycetidae</taxon>
        <taxon>Eurotiales</taxon>
        <taxon>Aspergillaceae</taxon>
        <taxon>Penicillium</taxon>
    </lineage>
</organism>
<name>W6Q5W3_PENRF</name>
<keyword evidence="3" id="KW-1185">Reference proteome</keyword>
<accession>W6Q5W3</accession>
<feature type="compositionally biased region" description="Polar residues" evidence="1">
    <location>
        <begin position="77"/>
        <end position="89"/>
    </location>
</feature>
<gene>
    <name evidence="2" type="ORF">PROQFM164_S01g003446</name>
</gene>
<dbReference type="EMBL" id="HG792015">
    <property type="protein sequence ID" value="CDM29634.1"/>
    <property type="molecule type" value="Genomic_DNA"/>
</dbReference>
<feature type="region of interest" description="Disordered" evidence="1">
    <location>
        <begin position="43"/>
        <end position="110"/>
    </location>
</feature>
<dbReference type="AlphaFoldDB" id="W6Q5W3"/>
<dbReference type="Proteomes" id="UP000030686">
    <property type="component" value="Unassembled WGS sequence"/>
</dbReference>
<feature type="compositionally biased region" description="Low complexity" evidence="1">
    <location>
        <begin position="60"/>
        <end position="76"/>
    </location>
</feature>
<feature type="region of interest" description="Disordered" evidence="1">
    <location>
        <begin position="1"/>
        <end position="25"/>
    </location>
</feature>
<reference evidence="2" key="1">
    <citation type="journal article" date="2014" name="Nat. Commun.">
        <title>Multiple recent horizontal transfers of a large genomic region in cheese making fungi.</title>
        <authorList>
            <person name="Cheeseman K."/>
            <person name="Ropars J."/>
            <person name="Renault P."/>
            <person name="Dupont J."/>
            <person name="Gouzy J."/>
            <person name="Branca A."/>
            <person name="Abraham A.L."/>
            <person name="Ceppi M."/>
            <person name="Conseiller E."/>
            <person name="Debuchy R."/>
            <person name="Malagnac F."/>
            <person name="Goarin A."/>
            <person name="Silar P."/>
            <person name="Lacoste S."/>
            <person name="Sallet E."/>
            <person name="Bensimon A."/>
            <person name="Giraud T."/>
            <person name="Brygoo Y."/>
        </authorList>
    </citation>
    <scope>NUCLEOTIDE SEQUENCE [LARGE SCALE GENOMIC DNA]</scope>
    <source>
        <strain evidence="2">FM164</strain>
    </source>
</reference>
<protein>
    <submittedName>
        <fullName evidence="2">Uncharacterized protein</fullName>
    </submittedName>
</protein>
<evidence type="ECO:0000313" key="3">
    <source>
        <dbReference type="Proteomes" id="UP000030686"/>
    </source>
</evidence>
<proteinExistence type="predicted"/>
<evidence type="ECO:0000256" key="1">
    <source>
        <dbReference type="SAM" id="MobiDB-lite"/>
    </source>
</evidence>